<evidence type="ECO:0000313" key="1">
    <source>
        <dbReference type="EMBL" id="HFI92557.1"/>
    </source>
</evidence>
<comment type="caution">
    <text evidence="1">The sequence shown here is derived from an EMBL/GenBank/DDBJ whole genome shotgun (WGS) entry which is preliminary data.</text>
</comment>
<gene>
    <name evidence="1" type="ORF">ENS31_13650</name>
</gene>
<dbReference type="EMBL" id="DSUJ01000011">
    <property type="protein sequence ID" value="HFI92557.1"/>
    <property type="molecule type" value="Genomic_DNA"/>
</dbReference>
<organism evidence="1">
    <name type="scientific">Ignavibacterium album</name>
    <dbReference type="NCBI Taxonomy" id="591197"/>
    <lineage>
        <taxon>Bacteria</taxon>
        <taxon>Pseudomonadati</taxon>
        <taxon>Ignavibacteriota</taxon>
        <taxon>Ignavibacteria</taxon>
        <taxon>Ignavibacteriales</taxon>
        <taxon>Ignavibacteriaceae</taxon>
        <taxon>Ignavibacterium</taxon>
    </lineage>
</organism>
<dbReference type="AlphaFoldDB" id="A0A7V2ZM78"/>
<accession>A0A7V2ZM78</accession>
<protein>
    <submittedName>
        <fullName evidence="1">Uncharacterized protein</fullName>
    </submittedName>
</protein>
<name>A0A7V2ZM78_9BACT</name>
<sequence length="78" mass="9223">MKTYKYQTKVGTFYIRQKKGNPNLFQLWIEDEFLGGYSTPNLAAGDVYTHTTGFYYWDRLERSSDTPKDISDWEVIKV</sequence>
<reference evidence="1" key="1">
    <citation type="journal article" date="2020" name="mSystems">
        <title>Genome- and Community-Level Interaction Insights into Carbon Utilization and Element Cycling Functions of Hydrothermarchaeota in Hydrothermal Sediment.</title>
        <authorList>
            <person name="Zhou Z."/>
            <person name="Liu Y."/>
            <person name="Xu W."/>
            <person name="Pan J."/>
            <person name="Luo Z.H."/>
            <person name="Li M."/>
        </authorList>
    </citation>
    <scope>NUCLEOTIDE SEQUENCE [LARGE SCALE GENOMIC DNA]</scope>
    <source>
        <strain evidence="1">SpSt-479</strain>
    </source>
</reference>
<proteinExistence type="predicted"/>